<dbReference type="PANTHER" id="PTHR31213">
    <property type="entry name" value="OS08G0374000 PROTEIN-RELATED"/>
    <property type="match status" value="1"/>
</dbReference>
<proteinExistence type="inferred from homology"/>
<dbReference type="Gene3D" id="3.30.530.20">
    <property type="match status" value="1"/>
</dbReference>
<comment type="caution">
    <text evidence="4">The sequence shown here is derived from an EMBL/GenBank/DDBJ whole genome shotgun (WGS) entry which is preliminary data.</text>
</comment>
<dbReference type="GO" id="GO:0005634">
    <property type="term" value="C:nucleus"/>
    <property type="evidence" value="ECO:0007669"/>
    <property type="project" value="TreeGrafter"/>
</dbReference>
<keyword evidence="2" id="KW-0568">Pathogenesis-related protein</keyword>
<dbReference type="CDD" id="cd07816">
    <property type="entry name" value="Bet_v1-like"/>
    <property type="match status" value="1"/>
</dbReference>
<dbReference type="EMBL" id="JAUIZM010000006">
    <property type="protein sequence ID" value="KAK1380304.1"/>
    <property type="molecule type" value="Genomic_DNA"/>
</dbReference>
<dbReference type="Proteomes" id="UP001237642">
    <property type="component" value="Unassembled WGS sequence"/>
</dbReference>
<dbReference type="Pfam" id="PF00407">
    <property type="entry name" value="Bet_v_1"/>
    <property type="match status" value="1"/>
</dbReference>
<name>A0AAD8I705_9APIA</name>
<dbReference type="GO" id="GO:0009738">
    <property type="term" value="P:abscisic acid-activated signaling pathway"/>
    <property type="evidence" value="ECO:0007669"/>
    <property type="project" value="InterPro"/>
</dbReference>
<dbReference type="GO" id="GO:0038023">
    <property type="term" value="F:signaling receptor activity"/>
    <property type="evidence" value="ECO:0007669"/>
    <property type="project" value="InterPro"/>
</dbReference>
<comment type="similarity">
    <text evidence="1 2">Belongs to the BetVI family.</text>
</comment>
<evidence type="ECO:0000313" key="4">
    <source>
        <dbReference type="EMBL" id="KAK1380304.1"/>
    </source>
</evidence>
<sequence length="161" mass="17397">MGLQRNELEITSTVSAGRMFKGLVLEVDNIIPRAAPGAYKNVEVKGDGGVGTIKHITLSDASPIKTMTLRTDAINKEALTFDYSVIEGDILLGFIESIENHLTIVPTADGGSTTKTIATFHTKGDAVVPEENIKFANEQNTALFKAIEAYLLDNDNLYVVL</sequence>
<feature type="domain" description="Bet v I/Major latex protein" evidence="3">
    <location>
        <begin position="4"/>
        <end position="153"/>
    </location>
</feature>
<dbReference type="InterPro" id="IPR050279">
    <property type="entry name" value="Plant_def-hormone_signal"/>
</dbReference>
<accession>A0AAD8I705</accession>
<evidence type="ECO:0000313" key="5">
    <source>
        <dbReference type="Proteomes" id="UP001237642"/>
    </source>
</evidence>
<reference evidence="4" key="2">
    <citation type="submission" date="2023-05" db="EMBL/GenBank/DDBJ databases">
        <authorList>
            <person name="Schelkunov M.I."/>
        </authorList>
    </citation>
    <scope>NUCLEOTIDE SEQUENCE</scope>
    <source>
        <strain evidence="4">Hsosn_3</strain>
        <tissue evidence="4">Leaf</tissue>
    </source>
</reference>
<dbReference type="AlphaFoldDB" id="A0AAD8I705"/>
<keyword evidence="2" id="KW-0611">Plant defense</keyword>
<protein>
    <submittedName>
        <fullName evidence="4">Major allergen Pru ar 1</fullName>
    </submittedName>
</protein>
<dbReference type="PRINTS" id="PR00634">
    <property type="entry name" value="BETALLERGEN"/>
</dbReference>
<dbReference type="InterPro" id="IPR024949">
    <property type="entry name" value="Bet_v_I_allergen"/>
</dbReference>
<dbReference type="FunFam" id="3.30.530.20:FF:000007">
    <property type="entry name" value="Major pollen allergen Bet v 1-A"/>
    <property type="match status" value="1"/>
</dbReference>
<organism evidence="4 5">
    <name type="scientific">Heracleum sosnowskyi</name>
    <dbReference type="NCBI Taxonomy" id="360622"/>
    <lineage>
        <taxon>Eukaryota</taxon>
        <taxon>Viridiplantae</taxon>
        <taxon>Streptophyta</taxon>
        <taxon>Embryophyta</taxon>
        <taxon>Tracheophyta</taxon>
        <taxon>Spermatophyta</taxon>
        <taxon>Magnoliopsida</taxon>
        <taxon>eudicotyledons</taxon>
        <taxon>Gunneridae</taxon>
        <taxon>Pentapetalae</taxon>
        <taxon>asterids</taxon>
        <taxon>campanulids</taxon>
        <taxon>Apiales</taxon>
        <taxon>Apiaceae</taxon>
        <taxon>Apioideae</taxon>
        <taxon>apioid superclade</taxon>
        <taxon>Tordylieae</taxon>
        <taxon>Tordyliinae</taxon>
        <taxon>Heracleum</taxon>
    </lineage>
</organism>
<dbReference type="GO" id="GO:0005737">
    <property type="term" value="C:cytoplasm"/>
    <property type="evidence" value="ECO:0007669"/>
    <property type="project" value="TreeGrafter"/>
</dbReference>
<dbReference type="InterPro" id="IPR000916">
    <property type="entry name" value="Bet_v_I/MLP"/>
</dbReference>
<dbReference type="InterPro" id="IPR023393">
    <property type="entry name" value="START-like_dom_sf"/>
</dbReference>
<dbReference type="PROSITE" id="PS00451">
    <property type="entry name" value="PATHOGENESIS_BETVI"/>
    <property type="match status" value="1"/>
</dbReference>
<dbReference type="GO" id="GO:0010427">
    <property type="term" value="F:abscisic acid binding"/>
    <property type="evidence" value="ECO:0007669"/>
    <property type="project" value="InterPro"/>
</dbReference>
<dbReference type="GO" id="GO:0004864">
    <property type="term" value="F:protein phosphatase inhibitor activity"/>
    <property type="evidence" value="ECO:0007669"/>
    <property type="project" value="InterPro"/>
</dbReference>
<reference evidence="4" key="1">
    <citation type="submission" date="2023-02" db="EMBL/GenBank/DDBJ databases">
        <title>Genome of toxic invasive species Heracleum sosnowskyi carries increased number of genes despite the absence of recent whole-genome duplications.</title>
        <authorList>
            <person name="Schelkunov M."/>
            <person name="Shtratnikova V."/>
            <person name="Makarenko M."/>
            <person name="Klepikova A."/>
            <person name="Omelchenko D."/>
            <person name="Novikova G."/>
            <person name="Obukhova E."/>
            <person name="Bogdanov V."/>
            <person name="Penin A."/>
            <person name="Logacheva M."/>
        </authorList>
    </citation>
    <scope>NUCLEOTIDE SEQUENCE</scope>
    <source>
        <strain evidence="4">Hsosn_3</strain>
        <tissue evidence="4">Leaf</tissue>
    </source>
</reference>
<dbReference type="GO" id="GO:0006952">
    <property type="term" value="P:defense response"/>
    <property type="evidence" value="ECO:0007669"/>
    <property type="project" value="UniProtKB-KW"/>
</dbReference>
<evidence type="ECO:0000256" key="2">
    <source>
        <dbReference type="RuleBase" id="RU000409"/>
    </source>
</evidence>
<gene>
    <name evidence="4" type="ORF">POM88_027048</name>
</gene>
<dbReference type="SUPFAM" id="SSF55961">
    <property type="entry name" value="Bet v1-like"/>
    <property type="match status" value="1"/>
</dbReference>
<keyword evidence="5" id="KW-1185">Reference proteome</keyword>
<dbReference type="PANTHER" id="PTHR31213:SF55">
    <property type="entry name" value="STRESS-INDUCED PROTEIN SAM22"/>
    <property type="match status" value="1"/>
</dbReference>
<evidence type="ECO:0000259" key="3">
    <source>
        <dbReference type="Pfam" id="PF00407"/>
    </source>
</evidence>
<evidence type="ECO:0000256" key="1">
    <source>
        <dbReference type="ARBA" id="ARBA00009744"/>
    </source>
</evidence>